<dbReference type="GO" id="GO:0015408">
    <property type="term" value="F:ABC-type ferric iron transporter activity"/>
    <property type="evidence" value="ECO:0007669"/>
    <property type="project" value="InterPro"/>
</dbReference>
<dbReference type="InterPro" id="IPR008995">
    <property type="entry name" value="Mo/tungstate-bd_C_term_dom"/>
</dbReference>
<dbReference type="InterPro" id="IPR015853">
    <property type="entry name" value="ABC_transpr_FbpC"/>
</dbReference>
<proteinExistence type="inferred from homology"/>
<evidence type="ECO:0000313" key="9">
    <source>
        <dbReference type="Proteomes" id="UP000295673"/>
    </source>
</evidence>
<dbReference type="CDD" id="cd03259">
    <property type="entry name" value="ABC_Carb_Solutes_like"/>
    <property type="match status" value="1"/>
</dbReference>
<dbReference type="Gene3D" id="2.40.50.140">
    <property type="entry name" value="Nucleic acid-binding proteins"/>
    <property type="match status" value="1"/>
</dbReference>
<reference evidence="8 9" key="1">
    <citation type="submission" date="2019-03" db="EMBL/GenBank/DDBJ databases">
        <title>Genomic Encyclopedia of Archaeal and Bacterial Type Strains, Phase II (KMG-II): from individual species to whole genera.</title>
        <authorList>
            <person name="Goeker M."/>
        </authorList>
    </citation>
    <scope>NUCLEOTIDE SEQUENCE [LARGE SCALE GENOMIC DNA]</scope>
    <source>
        <strain evidence="8 9">DSM 26433</strain>
    </source>
</reference>
<keyword evidence="2" id="KW-0813">Transport</keyword>
<protein>
    <submittedName>
        <fullName evidence="8">Carbohydrate ABC transporter ATP-binding protein (CUT1 family)</fullName>
    </submittedName>
</protein>
<keyword evidence="9" id="KW-1185">Reference proteome</keyword>
<accession>A0A4R1NUQ6</accession>
<feature type="domain" description="ABC transporter" evidence="7">
    <location>
        <begin position="12"/>
        <end position="242"/>
    </location>
</feature>
<dbReference type="AlphaFoldDB" id="A0A4R1NUQ6"/>
<evidence type="ECO:0000256" key="5">
    <source>
        <dbReference type="ARBA" id="ARBA00022840"/>
    </source>
</evidence>
<dbReference type="SMART" id="SM00382">
    <property type="entry name" value="AAA"/>
    <property type="match status" value="1"/>
</dbReference>
<dbReference type="InterPro" id="IPR003593">
    <property type="entry name" value="AAA+_ATPase"/>
</dbReference>
<dbReference type="PANTHER" id="PTHR43875">
    <property type="entry name" value="MALTODEXTRIN IMPORT ATP-BINDING PROTEIN MSMX"/>
    <property type="match status" value="1"/>
</dbReference>
<evidence type="ECO:0000259" key="7">
    <source>
        <dbReference type="PROSITE" id="PS50893"/>
    </source>
</evidence>
<dbReference type="InterPro" id="IPR047641">
    <property type="entry name" value="ABC_transpr_MalK/UgpC-like"/>
</dbReference>
<dbReference type="Pfam" id="PF00005">
    <property type="entry name" value="ABC_tran"/>
    <property type="match status" value="1"/>
</dbReference>
<dbReference type="InterPro" id="IPR012340">
    <property type="entry name" value="NA-bd_OB-fold"/>
</dbReference>
<dbReference type="EMBL" id="SMGR01000001">
    <property type="protein sequence ID" value="TCL08782.1"/>
    <property type="molecule type" value="Genomic_DNA"/>
</dbReference>
<dbReference type="PANTHER" id="PTHR43875:SF1">
    <property type="entry name" value="OSMOPROTECTIVE COMPOUNDS UPTAKE ATP-BINDING PROTEIN GGTA"/>
    <property type="match status" value="1"/>
</dbReference>
<evidence type="ECO:0000256" key="2">
    <source>
        <dbReference type="ARBA" id="ARBA00022448"/>
    </source>
</evidence>
<dbReference type="GO" id="GO:0055052">
    <property type="term" value="C:ATP-binding cassette (ABC) transporter complex, substrate-binding subunit-containing"/>
    <property type="evidence" value="ECO:0007669"/>
    <property type="project" value="TreeGrafter"/>
</dbReference>
<keyword evidence="6" id="KW-0472">Membrane</keyword>
<dbReference type="GO" id="GO:0016887">
    <property type="term" value="F:ATP hydrolysis activity"/>
    <property type="evidence" value="ECO:0007669"/>
    <property type="project" value="InterPro"/>
</dbReference>
<dbReference type="GO" id="GO:0005524">
    <property type="term" value="F:ATP binding"/>
    <property type="evidence" value="ECO:0007669"/>
    <property type="project" value="UniProtKB-KW"/>
</dbReference>
<evidence type="ECO:0000256" key="6">
    <source>
        <dbReference type="ARBA" id="ARBA00023136"/>
    </source>
</evidence>
<evidence type="ECO:0000256" key="3">
    <source>
        <dbReference type="ARBA" id="ARBA00022475"/>
    </source>
</evidence>
<comment type="similarity">
    <text evidence="1">Belongs to the ABC transporter superfamily.</text>
</comment>
<dbReference type="SUPFAM" id="SSF50331">
    <property type="entry name" value="MOP-like"/>
    <property type="match status" value="1"/>
</dbReference>
<comment type="caution">
    <text evidence="8">The sequence shown here is derived from an EMBL/GenBank/DDBJ whole genome shotgun (WGS) entry which is preliminary data.</text>
</comment>
<organism evidence="8 9">
    <name type="scientific">Shimia isoporae</name>
    <dbReference type="NCBI Taxonomy" id="647720"/>
    <lineage>
        <taxon>Bacteria</taxon>
        <taxon>Pseudomonadati</taxon>
        <taxon>Pseudomonadota</taxon>
        <taxon>Alphaproteobacteria</taxon>
        <taxon>Rhodobacterales</taxon>
        <taxon>Roseobacteraceae</taxon>
    </lineage>
</organism>
<keyword evidence="5 8" id="KW-0067">ATP-binding</keyword>
<keyword evidence="3" id="KW-1003">Cell membrane</keyword>
<evidence type="ECO:0000313" key="8">
    <source>
        <dbReference type="EMBL" id="TCL08782.1"/>
    </source>
</evidence>
<sequence>MALWKVAKAMTLELRNVTKRVGGELHIKETSLTLKPGHFNVLLGATGSGKTSLIKMMAGLDPSASGQVFMDGQDVTRLNTQKRNISLVHQFFINYPHMTVFDNIASPLRVAGMAKSEIQGRVEEAADILQLRPMLHRRPHELSGGQQQRTALARAIAKESKAVFLDEPLANLDYKLREELRDQLPELFAGRGAVVVYATSEPEEALLLGGNTALMEDGRVTQFGPTAETYRAPSNLRSAAVFSDPPINIATVTKTGDTVHLGDVSWTVMDSTLVDGDYTVAIRPHHVLPLSDDVHHVRIQGHVQVTELSGSESSAHFDMGQGSWVSLSHGVHPYEVGEAHDFYLDPTACFYFTPDGQRAA</sequence>
<dbReference type="InterPro" id="IPR027417">
    <property type="entry name" value="P-loop_NTPase"/>
</dbReference>
<dbReference type="Proteomes" id="UP000295673">
    <property type="component" value="Unassembled WGS sequence"/>
</dbReference>
<evidence type="ECO:0000256" key="1">
    <source>
        <dbReference type="ARBA" id="ARBA00005417"/>
    </source>
</evidence>
<dbReference type="PROSITE" id="PS50893">
    <property type="entry name" value="ABC_TRANSPORTER_2"/>
    <property type="match status" value="1"/>
</dbReference>
<dbReference type="Gene3D" id="2.40.50.100">
    <property type="match status" value="1"/>
</dbReference>
<dbReference type="Gene3D" id="3.40.50.300">
    <property type="entry name" value="P-loop containing nucleotide triphosphate hydrolases"/>
    <property type="match status" value="1"/>
</dbReference>
<dbReference type="InterPro" id="IPR003439">
    <property type="entry name" value="ABC_transporter-like_ATP-bd"/>
</dbReference>
<dbReference type="SUPFAM" id="SSF52540">
    <property type="entry name" value="P-loop containing nucleoside triphosphate hydrolases"/>
    <property type="match status" value="1"/>
</dbReference>
<gene>
    <name evidence="8" type="ORF">BXY66_0822</name>
</gene>
<name>A0A4R1NUQ6_9RHOB</name>
<evidence type="ECO:0000256" key="4">
    <source>
        <dbReference type="ARBA" id="ARBA00022741"/>
    </source>
</evidence>
<keyword evidence="4" id="KW-0547">Nucleotide-binding</keyword>